<gene>
    <name evidence="3" type="ORF">FA014_03555</name>
</gene>
<name>A0A7Z8NR00_9CELL</name>
<evidence type="ECO:0000259" key="2">
    <source>
        <dbReference type="Pfam" id="PF00005"/>
    </source>
</evidence>
<sequence>MSGGQQQRVALARALITAPDTVFADEPTGSPDQETAAGVIVAPPANRSRSERSSSGQVDRDLGLLLQVEQQAGLVLGRQPQDHVQHVDVVERNGPGLGERLAGRERVDALLVVVLDHPLRQAEGLVARRRAGLVPERPVLEGRRHGDHARGHRDRRVARVGHGPGQVDHGLALRHRLGAVAEELVLRRGQATGVVQADAQRAELHGGELVPDVHGRMRPRGGHQPVGVGCRSVLGRSRLDGLRDCLVGLRDRLGAHRDRGLPGVGRRGAARRRDRACEREQADESVGGCDGTHGGPRALGDVRSWC</sequence>
<evidence type="ECO:0000313" key="3">
    <source>
        <dbReference type="EMBL" id="TKR26835.1"/>
    </source>
</evidence>
<dbReference type="Gene3D" id="3.40.50.300">
    <property type="entry name" value="P-loop containing nucleotide triphosphate hydrolases"/>
    <property type="match status" value="1"/>
</dbReference>
<feature type="region of interest" description="Disordered" evidence="1">
    <location>
        <begin position="21"/>
        <end position="58"/>
    </location>
</feature>
<organism evidence="3 4">
    <name type="scientific">Cellulomonas hominis</name>
    <dbReference type="NCBI Taxonomy" id="156981"/>
    <lineage>
        <taxon>Bacteria</taxon>
        <taxon>Bacillati</taxon>
        <taxon>Actinomycetota</taxon>
        <taxon>Actinomycetes</taxon>
        <taxon>Micrococcales</taxon>
        <taxon>Cellulomonadaceae</taxon>
        <taxon>Cellulomonas</taxon>
    </lineage>
</organism>
<dbReference type="AlphaFoldDB" id="A0A7Z8NR00"/>
<feature type="compositionally biased region" description="Basic and acidic residues" evidence="1">
    <location>
        <begin position="48"/>
        <end position="58"/>
    </location>
</feature>
<dbReference type="GO" id="GO:0016887">
    <property type="term" value="F:ATP hydrolysis activity"/>
    <property type="evidence" value="ECO:0007669"/>
    <property type="project" value="InterPro"/>
</dbReference>
<dbReference type="InterPro" id="IPR003439">
    <property type="entry name" value="ABC_transporter-like_ATP-bd"/>
</dbReference>
<dbReference type="EMBL" id="SZYE01000014">
    <property type="protein sequence ID" value="TKR26835.1"/>
    <property type="molecule type" value="Genomic_DNA"/>
</dbReference>
<proteinExistence type="predicted"/>
<keyword evidence="3" id="KW-0067">ATP-binding</keyword>
<keyword evidence="3" id="KW-0547">Nucleotide-binding</keyword>
<accession>A0A7Z8NR00</accession>
<reference evidence="3 4" key="1">
    <citation type="submission" date="2019-05" db="EMBL/GenBank/DDBJ databases">
        <title>Genome sequence of Cellulomonas hominis strain CS1.</title>
        <authorList>
            <person name="Belmont J."/>
            <person name="Maclea K.S."/>
        </authorList>
    </citation>
    <scope>NUCLEOTIDE SEQUENCE [LARGE SCALE GENOMIC DNA]</scope>
    <source>
        <strain evidence="3 4">CS1</strain>
    </source>
</reference>
<dbReference type="InterPro" id="IPR027417">
    <property type="entry name" value="P-loop_NTPase"/>
</dbReference>
<feature type="domain" description="ABC transporter" evidence="2">
    <location>
        <begin position="1"/>
        <end position="28"/>
    </location>
</feature>
<evidence type="ECO:0000256" key="1">
    <source>
        <dbReference type="SAM" id="MobiDB-lite"/>
    </source>
</evidence>
<protein>
    <submittedName>
        <fullName evidence="3">ATP-binding cassette domain-containing protein</fullName>
    </submittedName>
</protein>
<comment type="caution">
    <text evidence="3">The sequence shown here is derived from an EMBL/GenBank/DDBJ whole genome shotgun (WGS) entry which is preliminary data.</text>
</comment>
<dbReference type="GO" id="GO:0005524">
    <property type="term" value="F:ATP binding"/>
    <property type="evidence" value="ECO:0007669"/>
    <property type="project" value="UniProtKB-KW"/>
</dbReference>
<dbReference type="Proteomes" id="UP000308121">
    <property type="component" value="Unassembled WGS sequence"/>
</dbReference>
<dbReference type="RefSeq" id="WP_419178362.1">
    <property type="nucleotide sequence ID" value="NZ_SZYE01000014.1"/>
</dbReference>
<dbReference type="SUPFAM" id="SSF52540">
    <property type="entry name" value="P-loop containing nucleoside triphosphate hydrolases"/>
    <property type="match status" value="1"/>
</dbReference>
<dbReference type="Pfam" id="PF00005">
    <property type="entry name" value="ABC_tran"/>
    <property type="match status" value="1"/>
</dbReference>
<evidence type="ECO:0000313" key="4">
    <source>
        <dbReference type="Proteomes" id="UP000308121"/>
    </source>
</evidence>